<dbReference type="CDD" id="cd01992">
    <property type="entry name" value="TilS_N"/>
    <property type="match status" value="1"/>
</dbReference>
<keyword evidence="6 8" id="KW-0067">ATP-binding</keyword>
<comment type="function">
    <text evidence="8">Ligates lysine onto the cytidine present at position 34 of the AUA codon-specific tRNA(Ile) that contains the anticodon CAU, in an ATP-dependent manner. Cytidine is converted to lysidine, thus changing the amino acid specificity of the tRNA from methionine to isoleucine.</text>
</comment>
<dbReference type="Proteomes" id="UP000671862">
    <property type="component" value="Chromosome"/>
</dbReference>
<dbReference type="RefSeq" id="WP_207567551.1">
    <property type="nucleotide sequence ID" value="NZ_CP071446.1"/>
</dbReference>
<dbReference type="InterPro" id="IPR014729">
    <property type="entry name" value="Rossmann-like_a/b/a_fold"/>
</dbReference>
<evidence type="ECO:0000256" key="7">
    <source>
        <dbReference type="ARBA" id="ARBA00048539"/>
    </source>
</evidence>
<proteinExistence type="inferred from homology"/>
<keyword evidence="11" id="KW-1185">Reference proteome</keyword>
<protein>
    <recommendedName>
        <fullName evidence="8">tRNA(Ile)-lysidine synthase</fullName>
        <ecNumber evidence="8">6.3.4.19</ecNumber>
    </recommendedName>
    <alternativeName>
        <fullName evidence="8">tRNA(Ile)-2-lysyl-cytidine synthase</fullName>
    </alternativeName>
    <alternativeName>
        <fullName evidence="8">tRNA(Ile)-lysidine synthetase</fullName>
    </alternativeName>
</protein>
<dbReference type="SMART" id="SM00977">
    <property type="entry name" value="TilS_C"/>
    <property type="match status" value="1"/>
</dbReference>
<evidence type="ECO:0000313" key="10">
    <source>
        <dbReference type="EMBL" id="QTA38834.1"/>
    </source>
</evidence>
<dbReference type="EMBL" id="CP071446">
    <property type="protein sequence ID" value="QTA38834.1"/>
    <property type="molecule type" value="Genomic_DNA"/>
</dbReference>
<dbReference type="SUPFAM" id="SSF52402">
    <property type="entry name" value="Adenine nucleotide alpha hydrolases-like"/>
    <property type="match status" value="1"/>
</dbReference>
<dbReference type="SUPFAM" id="SSF56037">
    <property type="entry name" value="PheT/TilS domain"/>
    <property type="match status" value="1"/>
</dbReference>
<comment type="similarity">
    <text evidence="8">Belongs to the tRNA(Ile)-lysidine synthase family.</text>
</comment>
<evidence type="ECO:0000256" key="6">
    <source>
        <dbReference type="ARBA" id="ARBA00022840"/>
    </source>
</evidence>
<evidence type="ECO:0000313" key="11">
    <source>
        <dbReference type="Proteomes" id="UP000671862"/>
    </source>
</evidence>
<evidence type="ECO:0000256" key="8">
    <source>
        <dbReference type="HAMAP-Rule" id="MF_01161"/>
    </source>
</evidence>
<dbReference type="NCBIfam" id="TIGR02433">
    <property type="entry name" value="lysidine_TilS_C"/>
    <property type="match status" value="1"/>
</dbReference>
<keyword evidence="5 8" id="KW-0547">Nucleotide-binding</keyword>
<organism evidence="10 11">
    <name type="scientific">Thermosipho ferrireducens</name>
    <dbReference type="NCBI Taxonomy" id="2571116"/>
    <lineage>
        <taxon>Bacteria</taxon>
        <taxon>Thermotogati</taxon>
        <taxon>Thermotogota</taxon>
        <taxon>Thermotogae</taxon>
        <taxon>Thermotogales</taxon>
        <taxon>Fervidobacteriaceae</taxon>
        <taxon>Thermosipho</taxon>
    </lineage>
</organism>
<dbReference type="NCBIfam" id="TIGR02432">
    <property type="entry name" value="lysidine_TilS_N"/>
    <property type="match status" value="1"/>
</dbReference>
<comment type="catalytic activity">
    <reaction evidence="7 8">
        <text>cytidine(34) in tRNA(Ile2) + L-lysine + ATP = lysidine(34) in tRNA(Ile2) + AMP + diphosphate + H(+)</text>
        <dbReference type="Rhea" id="RHEA:43744"/>
        <dbReference type="Rhea" id="RHEA-COMP:10625"/>
        <dbReference type="Rhea" id="RHEA-COMP:10670"/>
        <dbReference type="ChEBI" id="CHEBI:15378"/>
        <dbReference type="ChEBI" id="CHEBI:30616"/>
        <dbReference type="ChEBI" id="CHEBI:32551"/>
        <dbReference type="ChEBI" id="CHEBI:33019"/>
        <dbReference type="ChEBI" id="CHEBI:82748"/>
        <dbReference type="ChEBI" id="CHEBI:83665"/>
        <dbReference type="ChEBI" id="CHEBI:456215"/>
        <dbReference type="EC" id="6.3.4.19"/>
    </reaction>
</comment>
<dbReference type="InterPro" id="IPR012796">
    <property type="entry name" value="Lysidine-tRNA-synth_C"/>
</dbReference>
<dbReference type="PANTHER" id="PTHR43033:SF1">
    <property type="entry name" value="TRNA(ILE)-LYSIDINE SYNTHASE-RELATED"/>
    <property type="match status" value="1"/>
</dbReference>
<dbReference type="Pfam" id="PF11734">
    <property type="entry name" value="TilS_C"/>
    <property type="match status" value="1"/>
</dbReference>
<feature type="binding site" evidence="8">
    <location>
        <begin position="28"/>
        <end position="33"/>
    </location>
    <ligand>
        <name>ATP</name>
        <dbReference type="ChEBI" id="CHEBI:30616"/>
    </ligand>
</feature>
<dbReference type="HAMAP" id="MF_01161">
    <property type="entry name" value="tRNA_Ile_lys_synt"/>
    <property type="match status" value="1"/>
</dbReference>
<dbReference type="InterPro" id="IPR012795">
    <property type="entry name" value="tRNA_Ile_lys_synt_N"/>
</dbReference>
<keyword evidence="3 8" id="KW-0436">Ligase</keyword>
<gene>
    <name evidence="8 10" type="primary">tilS</name>
    <name evidence="10" type="ORF">JYK00_04830</name>
</gene>
<evidence type="ECO:0000256" key="3">
    <source>
        <dbReference type="ARBA" id="ARBA00022598"/>
    </source>
</evidence>
<dbReference type="InterPro" id="IPR012094">
    <property type="entry name" value="tRNA_Ile_lys_synt"/>
</dbReference>
<evidence type="ECO:0000256" key="4">
    <source>
        <dbReference type="ARBA" id="ARBA00022694"/>
    </source>
</evidence>
<evidence type="ECO:0000256" key="5">
    <source>
        <dbReference type="ARBA" id="ARBA00022741"/>
    </source>
</evidence>
<keyword evidence="2 8" id="KW-0963">Cytoplasm</keyword>
<comment type="subcellular location">
    <subcellularLocation>
        <location evidence="1 8">Cytoplasm</location>
    </subcellularLocation>
</comment>
<evidence type="ECO:0000256" key="2">
    <source>
        <dbReference type="ARBA" id="ARBA00022490"/>
    </source>
</evidence>
<comment type="domain">
    <text evidence="8">The N-terminal region contains the highly conserved SGGXDS motif, predicted to be a P-loop motif involved in ATP binding.</text>
</comment>
<sequence length="433" mass="50638">MLNLITFKEKITRWNIIQENDQILIAVSGGADSITLLHLLYALKKEKNFEIFCATLNHGIRDDAEKDVEFVKKFCKELNVQCFEGKIDTINYAKSNKLSLEEAGRILRYDFLIKLSQRLKCNKIAIAHNLNDLVENVIFRISRGTGTFGIPGMKPVNLPYIRPLIFFSRSEILDYIYKNNLKYVEDYTNKDIKYTRNFIRHRIVPLLKNINPNLEKAILHLSENVWELDEYIDKKTNIKAERLRGRLYFDLPEEKTIIIETIRRLCIKYFKKVPDKEKLDRLKANLGKTTFKISFWGNFGVEISYGKVLLGEFVERKEYEYKINTNLMNQKYYIDPYLVEIGKGGIIFNKEKINGDLILRNWRDGDKTKSGKKLKKIFVAKKIPSFIRRIIPVLTDNDGIIYVPKVYIWKDGLTKDSRKGISVRVVLKGGLLF</sequence>
<dbReference type="Pfam" id="PF01171">
    <property type="entry name" value="ATP_bind_3"/>
    <property type="match status" value="1"/>
</dbReference>
<evidence type="ECO:0000259" key="9">
    <source>
        <dbReference type="SMART" id="SM00977"/>
    </source>
</evidence>
<accession>A0ABX7S993</accession>
<name>A0ABX7S993_9BACT</name>
<dbReference type="Gene3D" id="3.40.50.620">
    <property type="entry name" value="HUPs"/>
    <property type="match status" value="1"/>
</dbReference>
<reference evidence="10 11" key="1">
    <citation type="submission" date="2021-03" db="EMBL/GenBank/DDBJ databases">
        <title>Thermosipho ferrireducens sp.nov., an anaerobic thermophilic iron-reducing bacterium isolated from a deep-sea hydrothermal sulfide deposits.</title>
        <authorList>
            <person name="Zeng X."/>
            <person name="Chen Y."/>
            <person name="Shao Z."/>
        </authorList>
    </citation>
    <scope>NUCLEOTIDE SEQUENCE [LARGE SCALE GENOMIC DNA]</scope>
    <source>
        <strain evidence="10 11">JL129W03</strain>
    </source>
</reference>
<feature type="domain" description="Lysidine-tRNA(Ile) synthetase C-terminal" evidence="9">
    <location>
        <begin position="357"/>
        <end position="425"/>
    </location>
</feature>
<dbReference type="PANTHER" id="PTHR43033">
    <property type="entry name" value="TRNA(ILE)-LYSIDINE SYNTHASE-RELATED"/>
    <property type="match status" value="1"/>
</dbReference>
<dbReference type="EC" id="6.3.4.19" evidence="8"/>
<dbReference type="GO" id="GO:0032267">
    <property type="term" value="F:tRNA(Ile)-lysidine synthase activity"/>
    <property type="evidence" value="ECO:0007669"/>
    <property type="project" value="UniProtKB-EC"/>
</dbReference>
<dbReference type="InterPro" id="IPR011063">
    <property type="entry name" value="TilS/TtcA_N"/>
</dbReference>
<keyword evidence="4 8" id="KW-0819">tRNA processing</keyword>
<evidence type="ECO:0000256" key="1">
    <source>
        <dbReference type="ARBA" id="ARBA00004496"/>
    </source>
</evidence>